<dbReference type="Proteomes" id="UP001172737">
    <property type="component" value="Unassembled WGS sequence"/>
</dbReference>
<dbReference type="InterPro" id="IPR027417">
    <property type="entry name" value="P-loop_NTPase"/>
</dbReference>
<dbReference type="Gene3D" id="3.40.50.300">
    <property type="entry name" value="P-loop containing nucleotide triphosphate hydrolases"/>
    <property type="match status" value="1"/>
</dbReference>
<accession>A0AAW7M3G3</accession>
<keyword evidence="2" id="KW-1185">Reference proteome</keyword>
<dbReference type="RefSeq" id="WP_301119750.1">
    <property type="nucleotide sequence ID" value="NZ_JAUHPX010000005.1"/>
</dbReference>
<dbReference type="SUPFAM" id="SSF52540">
    <property type="entry name" value="P-loop containing nucleoside triphosphate hydrolases"/>
    <property type="match status" value="1"/>
</dbReference>
<dbReference type="GO" id="GO:0008146">
    <property type="term" value="F:sulfotransferase activity"/>
    <property type="evidence" value="ECO:0007669"/>
    <property type="project" value="InterPro"/>
</dbReference>
<proteinExistence type="predicted"/>
<dbReference type="EMBL" id="JAUHPX010000005">
    <property type="protein sequence ID" value="MDN4488349.1"/>
    <property type="molecule type" value="Genomic_DNA"/>
</dbReference>
<dbReference type="InterPro" id="IPR005331">
    <property type="entry name" value="Sulfotransferase"/>
</dbReference>
<protein>
    <submittedName>
        <fullName evidence="1">Sulfotransferase family 2 domain-containing protein</fullName>
    </submittedName>
</protein>
<sequence length="230" mass="25589">MPLLRKDGAGIFFVHIPKNGGGSVEDAFRSSGWSVGMLDGNMRRGSVNYYRRTTPQHIEAAVIEATFRLDRFDAVFTFVRDPLSRMVSEYIWRNRSADEIDPGAKAFEGWLRSAIEGAHANPYIFDNHMRPQHEFIVRASRVYRLEDGVEAGLADLAGLTGLELPTEIPQAHAGSDVGGVRSSDIEVNDSARKLVADYFAEDYRMFGYERPDAAPGAARSGFFAPRSRAR</sequence>
<gene>
    <name evidence="1" type="ORF">QQX10_09230</name>
</gene>
<name>A0AAW7M3G3_9MICO</name>
<evidence type="ECO:0000313" key="2">
    <source>
        <dbReference type="Proteomes" id="UP001172737"/>
    </source>
</evidence>
<reference evidence="1" key="1">
    <citation type="submission" date="2023-06" db="EMBL/GenBank/DDBJ databases">
        <title>Sysu t00039.</title>
        <authorList>
            <person name="Gao L."/>
            <person name="Fang B.-Z."/>
            <person name="Li W.-J."/>
        </authorList>
    </citation>
    <scope>NUCLEOTIDE SEQUENCE</scope>
    <source>
        <strain evidence="1">SYSU T00039</strain>
    </source>
</reference>
<comment type="caution">
    <text evidence="1">The sequence shown here is derived from an EMBL/GenBank/DDBJ whole genome shotgun (WGS) entry which is preliminary data.</text>
</comment>
<evidence type="ECO:0000313" key="1">
    <source>
        <dbReference type="EMBL" id="MDN4488349.1"/>
    </source>
</evidence>
<dbReference type="GO" id="GO:0016020">
    <property type="term" value="C:membrane"/>
    <property type="evidence" value="ECO:0007669"/>
    <property type="project" value="InterPro"/>
</dbReference>
<dbReference type="AlphaFoldDB" id="A0AAW7M3G3"/>
<dbReference type="Pfam" id="PF03567">
    <property type="entry name" value="Sulfotransfer_2"/>
    <property type="match status" value="1"/>
</dbReference>
<organism evidence="1 2">
    <name type="scientific">Demequina lignilytica</name>
    <dbReference type="NCBI Taxonomy" id="3051663"/>
    <lineage>
        <taxon>Bacteria</taxon>
        <taxon>Bacillati</taxon>
        <taxon>Actinomycetota</taxon>
        <taxon>Actinomycetes</taxon>
        <taxon>Micrococcales</taxon>
        <taxon>Demequinaceae</taxon>
        <taxon>Demequina</taxon>
    </lineage>
</organism>